<evidence type="ECO:0000256" key="6">
    <source>
        <dbReference type="SAM" id="Phobius"/>
    </source>
</evidence>
<dbReference type="KEGG" id="blac:94344216"/>
<dbReference type="RefSeq" id="XP_067816456.1">
    <property type="nucleotide sequence ID" value="XM_067958545.1"/>
</dbReference>
<feature type="transmembrane region" description="Helical" evidence="6">
    <location>
        <begin position="164"/>
        <end position="183"/>
    </location>
</feature>
<dbReference type="Gene3D" id="1.20.120.350">
    <property type="entry name" value="Voltage-gated potassium channels. Chain C"/>
    <property type="match status" value="1"/>
</dbReference>
<reference evidence="8 9" key="1">
    <citation type="journal article" date="2021" name="Genome Biol.">
        <title>AFLAP: assembly-free linkage analysis pipeline using k-mers from genome sequencing data.</title>
        <authorList>
            <person name="Fletcher K."/>
            <person name="Zhang L."/>
            <person name="Gil J."/>
            <person name="Han R."/>
            <person name="Cavanaugh K."/>
            <person name="Michelmore R."/>
        </authorList>
    </citation>
    <scope>NUCLEOTIDE SEQUENCE [LARGE SCALE GENOMIC DNA]</scope>
    <source>
        <strain evidence="8 9">SF5</strain>
    </source>
</reference>
<proteinExistence type="predicted"/>
<dbReference type="SUPFAM" id="SSF81324">
    <property type="entry name" value="Voltage-gated potassium channels"/>
    <property type="match status" value="1"/>
</dbReference>
<dbReference type="PANTHER" id="PTHR10037">
    <property type="entry name" value="VOLTAGE-GATED CATION CHANNEL CALCIUM AND SODIUM"/>
    <property type="match status" value="1"/>
</dbReference>
<dbReference type="OrthoDB" id="189220at2759"/>
<sequence>MSDKLSPLVPPPSISAFSQSSSCRPKRQSFSRFFSRSSYSKRRSRAVVPADSITHPHLEINTHKRRNDRAMIKICDATVHVRALHRIRRILGEFMRQLSVEVFFVMIVLLYGVFVTVQLTLADGMLSSYMLAVDATDLIVGSILLLEIFLNVFAYGLHYLNDKWALFDALVIVVSFVLDIVAAMGTTSSILPKFLKLRVILRILRVLRVLVVFERVKQRPKLMNLTHLSQRKKTSTVEQVLLVLNELRFHPAIRPPLKNGLDFAIDAIKNNRLYVDNDEFLVVEGVDNNTQKWFPGEMPRGNDTSKILTDSAADEDDPSLNLKRQRSFVDSFDSDENDAYDVIKMD</sequence>
<feature type="region of interest" description="Disordered" evidence="5">
    <location>
        <begin position="296"/>
        <end position="319"/>
    </location>
</feature>
<comment type="subcellular location">
    <subcellularLocation>
        <location evidence="1">Membrane</location>
        <topology evidence="1">Multi-pass membrane protein</topology>
    </subcellularLocation>
</comment>
<feature type="transmembrane region" description="Helical" evidence="6">
    <location>
        <begin position="98"/>
        <end position="119"/>
    </location>
</feature>
<keyword evidence="4 6" id="KW-0472">Membrane</keyword>
<keyword evidence="9" id="KW-1185">Reference proteome</keyword>
<evidence type="ECO:0000256" key="5">
    <source>
        <dbReference type="SAM" id="MobiDB-lite"/>
    </source>
</evidence>
<keyword evidence="2 6" id="KW-0812">Transmembrane</keyword>
<protein>
    <recommendedName>
        <fullName evidence="7">Ion transport domain-containing protein</fullName>
    </recommendedName>
</protein>
<evidence type="ECO:0000256" key="2">
    <source>
        <dbReference type="ARBA" id="ARBA00022692"/>
    </source>
</evidence>
<dbReference type="InterPro" id="IPR005821">
    <property type="entry name" value="Ion_trans_dom"/>
</dbReference>
<feature type="domain" description="Ion transport" evidence="7">
    <location>
        <begin position="101"/>
        <end position="224"/>
    </location>
</feature>
<feature type="transmembrane region" description="Helical" evidence="6">
    <location>
        <begin position="139"/>
        <end position="157"/>
    </location>
</feature>
<keyword evidence="3 6" id="KW-1133">Transmembrane helix</keyword>
<dbReference type="Pfam" id="PF00520">
    <property type="entry name" value="Ion_trans"/>
    <property type="match status" value="1"/>
</dbReference>
<dbReference type="InterPro" id="IPR043203">
    <property type="entry name" value="VGCC_Ca_Na"/>
</dbReference>
<dbReference type="GeneID" id="94344216"/>
<feature type="region of interest" description="Disordered" evidence="5">
    <location>
        <begin position="1"/>
        <end position="22"/>
    </location>
</feature>
<evidence type="ECO:0000256" key="4">
    <source>
        <dbReference type="ARBA" id="ARBA00023136"/>
    </source>
</evidence>
<dbReference type="Proteomes" id="UP000294530">
    <property type="component" value="Unassembled WGS sequence"/>
</dbReference>
<dbReference type="AlphaFoldDB" id="A0A976FHK5"/>
<evidence type="ECO:0000313" key="9">
    <source>
        <dbReference type="Proteomes" id="UP000294530"/>
    </source>
</evidence>
<dbReference type="GO" id="GO:0005248">
    <property type="term" value="F:voltage-gated sodium channel activity"/>
    <property type="evidence" value="ECO:0007669"/>
    <property type="project" value="TreeGrafter"/>
</dbReference>
<dbReference type="EMBL" id="SHOA02000014">
    <property type="protein sequence ID" value="TDH66957.1"/>
    <property type="molecule type" value="Genomic_DNA"/>
</dbReference>
<dbReference type="PANTHER" id="PTHR10037:SF62">
    <property type="entry name" value="SODIUM CHANNEL PROTEIN 60E"/>
    <property type="match status" value="1"/>
</dbReference>
<accession>A0A976FHK5</accession>
<dbReference type="InterPro" id="IPR027359">
    <property type="entry name" value="Volt_channel_dom_sf"/>
</dbReference>
<evidence type="ECO:0000256" key="1">
    <source>
        <dbReference type="ARBA" id="ARBA00004141"/>
    </source>
</evidence>
<gene>
    <name evidence="8" type="ORF">CCR75_000437</name>
</gene>
<name>A0A976FHK5_BRELC</name>
<comment type="caution">
    <text evidence="8">The sequence shown here is derived from an EMBL/GenBank/DDBJ whole genome shotgun (WGS) entry which is preliminary data.</text>
</comment>
<evidence type="ECO:0000256" key="3">
    <source>
        <dbReference type="ARBA" id="ARBA00022989"/>
    </source>
</evidence>
<evidence type="ECO:0000259" key="7">
    <source>
        <dbReference type="Pfam" id="PF00520"/>
    </source>
</evidence>
<dbReference type="GO" id="GO:0001518">
    <property type="term" value="C:voltage-gated sodium channel complex"/>
    <property type="evidence" value="ECO:0007669"/>
    <property type="project" value="TreeGrafter"/>
</dbReference>
<organism evidence="8 9">
    <name type="scientific">Bremia lactucae</name>
    <name type="common">Lettuce downy mildew</name>
    <dbReference type="NCBI Taxonomy" id="4779"/>
    <lineage>
        <taxon>Eukaryota</taxon>
        <taxon>Sar</taxon>
        <taxon>Stramenopiles</taxon>
        <taxon>Oomycota</taxon>
        <taxon>Peronosporomycetes</taxon>
        <taxon>Peronosporales</taxon>
        <taxon>Peronosporaceae</taxon>
        <taxon>Bremia</taxon>
    </lineage>
</organism>
<evidence type="ECO:0000313" key="8">
    <source>
        <dbReference type="EMBL" id="TDH66957.1"/>
    </source>
</evidence>